<feature type="domain" description="Anti-sigma K factor RskA C-terminal" evidence="2">
    <location>
        <begin position="78"/>
        <end position="216"/>
    </location>
</feature>
<dbReference type="KEGG" id="serj:SGUI_2819"/>
<feature type="region of interest" description="Disordered" evidence="1">
    <location>
        <begin position="203"/>
        <end position="230"/>
    </location>
</feature>
<accession>A0A1B1NFQ2</accession>
<name>A0A1B1NFQ2_9MICO</name>
<evidence type="ECO:0000259" key="2">
    <source>
        <dbReference type="Pfam" id="PF10099"/>
    </source>
</evidence>
<protein>
    <recommendedName>
        <fullName evidence="2">Anti-sigma K factor RskA C-terminal domain-containing protein</fullName>
    </recommendedName>
</protein>
<evidence type="ECO:0000256" key="1">
    <source>
        <dbReference type="SAM" id="MobiDB-lite"/>
    </source>
</evidence>
<dbReference type="InterPro" id="IPR018764">
    <property type="entry name" value="RskA_C"/>
</dbReference>
<dbReference type="Pfam" id="PF10099">
    <property type="entry name" value="RskA_C"/>
    <property type="match status" value="1"/>
</dbReference>
<dbReference type="GO" id="GO:0005886">
    <property type="term" value="C:plasma membrane"/>
    <property type="evidence" value="ECO:0007669"/>
    <property type="project" value="InterPro"/>
</dbReference>
<dbReference type="Proteomes" id="UP000092482">
    <property type="component" value="Chromosome"/>
</dbReference>
<dbReference type="EMBL" id="CP014989">
    <property type="protein sequence ID" value="ANS80215.1"/>
    <property type="molecule type" value="Genomic_DNA"/>
</dbReference>
<dbReference type="STRING" id="1758689.SGUI_2819"/>
<dbReference type="RefSeq" id="WP_066641431.1">
    <property type="nucleotide sequence ID" value="NZ_CP014989.1"/>
</dbReference>
<keyword evidence="4" id="KW-1185">Reference proteome</keyword>
<feature type="region of interest" description="Disordered" evidence="1">
    <location>
        <begin position="12"/>
        <end position="72"/>
    </location>
</feature>
<reference evidence="3 4" key="1">
    <citation type="submission" date="2016-03" db="EMBL/GenBank/DDBJ databases">
        <title>Shallow-sea hydrothermal system.</title>
        <authorList>
            <person name="Tang K."/>
        </authorList>
    </citation>
    <scope>NUCLEOTIDE SEQUENCE [LARGE SCALE GENOMIC DNA]</scope>
    <source>
        <strain evidence="3 4">JLT9</strain>
    </source>
</reference>
<organism evidence="3 4">
    <name type="scientific">Serinicoccus hydrothermalis</name>
    <dbReference type="NCBI Taxonomy" id="1758689"/>
    <lineage>
        <taxon>Bacteria</taxon>
        <taxon>Bacillati</taxon>
        <taxon>Actinomycetota</taxon>
        <taxon>Actinomycetes</taxon>
        <taxon>Micrococcales</taxon>
        <taxon>Ornithinimicrobiaceae</taxon>
        <taxon>Serinicoccus</taxon>
    </lineage>
</organism>
<gene>
    <name evidence="3" type="ORF">SGUI_2819</name>
</gene>
<dbReference type="AlphaFoldDB" id="A0A1B1NFQ2"/>
<evidence type="ECO:0000313" key="4">
    <source>
        <dbReference type="Proteomes" id="UP000092482"/>
    </source>
</evidence>
<feature type="compositionally biased region" description="Basic and acidic residues" evidence="1">
    <location>
        <begin position="22"/>
        <end position="41"/>
    </location>
</feature>
<sequence>MNDDELELAIAQALTPADAEPPEDRVAALREQAERARRDQPDAPQGAELRSVDTGAPAPSRRERPKNTGTGTRWWTAAGVAAAVAVGVGIGTAVDLGGESTDEVLARGVPEFEATLGSEGAEVDVEGSAAPEGRIVRLRSESLPDLPIGEYYELWFLAPGDSPDSPDRISAGTFHPAYDGSGTDVVLHAAVDPELYPMIEITRELPDGDPSPSGDVVLSGSATLLEQDGR</sequence>
<evidence type="ECO:0000313" key="3">
    <source>
        <dbReference type="EMBL" id="ANS80215.1"/>
    </source>
</evidence>
<proteinExistence type="predicted"/>